<feature type="region of interest" description="Disordered" evidence="1">
    <location>
        <begin position="60"/>
        <end position="213"/>
    </location>
</feature>
<name>A0AAN9BKN8_9CAEN</name>
<feature type="compositionally biased region" description="Basic and acidic residues" evidence="1">
    <location>
        <begin position="165"/>
        <end position="176"/>
    </location>
</feature>
<feature type="compositionally biased region" description="Polar residues" evidence="1">
    <location>
        <begin position="129"/>
        <end position="152"/>
    </location>
</feature>
<feature type="compositionally biased region" description="Basic and acidic residues" evidence="1">
    <location>
        <begin position="227"/>
        <end position="237"/>
    </location>
</feature>
<feature type="compositionally biased region" description="Polar residues" evidence="1">
    <location>
        <begin position="177"/>
        <end position="186"/>
    </location>
</feature>
<keyword evidence="3" id="KW-1185">Reference proteome</keyword>
<feature type="region of interest" description="Disordered" evidence="1">
    <location>
        <begin position="227"/>
        <end position="252"/>
    </location>
</feature>
<gene>
    <name evidence="2" type="ORF">V1264_015183</name>
</gene>
<accession>A0AAN9BKN8</accession>
<evidence type="ECO:0000256" key="1">
    <source>
        <dbReference type="SAM" id="MobiDB-lite"/>
    </source>
</evidence>
<comment type="caution">
    <text evidence="2">The sequence shown here is derived from an EMBL/GenBank/DDBJ whole genome shotgun (WGS) entry which is preliminary data.</text>
</comment>
<feature type="compositionally biased region" description="Polar residues" evidence="1">
    <location>
        <begin position="60"/>
        <end position="69"/>
    </location>
</feature>
<dbReference type="AlphaFoldDB" id="A0AAN9BKN8"/>
<proteinExistence type="predicted"/>
<protein>
    <submittedName>
        <fullName evidence="2">Uncharacterized protein</fullName>
    </submittedName>
</protein>
<sequence>MGNKSHRDEIVFMNHERTTRIFRPDGTELYMHKNEVIDRDKLKHGHYVAEKINTATGEKTFHLSLTTGQDKGDKTQPASSSEEEDPNKGPPRHPHFGQNRDKPDLRGSSSSDDGPVLKALPEIDDITPITGQPLSNSARAACDNKSTSSQTLVGGGLEAGPDSDGGTKLDIGDDHSAASTSSNNPDSKAVPGTSTRKSDVDTEDTGPPPRKSSFLVKTLAIFGIGKEKSKANAKETDTQGQDNFSSECSSADGESINSKVCIQVFKSGLAEFI</sequence>
<feature type="compositionally biased region" description="Polar residues" evidence="1">
    <location>
        <begin position="238"/>
        <end position="249"/>
    </location>
</feature>
<organism evidence="2 3">
    <name type="scientific">Littorina saxatilis</name>
    <dbReference type="NCBI Taxonomy" id="31220"/>
    <lineage>
        <taxon>Eukaryota</taxon>
        <taxon>Metazoa</taxon>
        <taxon>Spiralia</taxon>
        <taxon>Lophotrochozoa</taxon>
        <taxon>Mollusca</taxon>
        <taxon>Gastropoda</taxon>
        <taxon>Caenogastropoda</taxon>
        <taxon>Littorinimorpha</taxon>
        <taxon>Littorinoidea</taxon>
        <taxon>Littorinidae</taxon>
        <taxon>Littorina</taxon>
    </lineage>
</organism>
<evidence type="ECO:0000313" key="3">
    <source>
        <dbReference type="Proteomes" id="UP001374579"/>
    </source>
</evidence>
<evidence type="ECO:0000313" key="2">
    <source>
        <dbReference type="EMBL" id="KAK7107232.1"/>
    </source>
</evidence>
<reference evidence="2 3" key="1">
    <citation type="submission" date="2024-02" db="EMBL/GenBank/DDBJ databases">
        <title>Chromosome-scale genome assembly of the rough periwinkle Littorina saxatilis.</title>
        <authorList>
            <person name="De Jode A."/>
            <person name="Faria R."/>
            <person name="Formenti G."/>
            <person name="Sims Y."/>
            <person name="Smith T.P."/>
            <person name="Tracey A."/>
            <person name="Wood J.M.D."/>
            <person name="Zagrodzka Z.B."/>
            <person name="Johannesson K."/>
            <person name="Butlin R.K."/>
            <person name="Leder E.H."/>
        </authorList>
    </citation>
    <scope>NUCLEOTIDE SEQUENCE [LARGE SCALE GENOMIC DNA]</scope>
    <source>
        <strain evidence="2">Snail1</strain>
        <tissue evidence="2">Muscle</tissue>
    </source>
</reference>
<dbReference type="Proteomes" id="UP001374579">
    <property type="component" value="Unassembled WGS sequence"/>
</dbReference>
<dbReference type="EMBL" id="JBAMIC010000004">
    <property type="protein sequence ID" value="KAK7107232.1"/>
    <property type="molecule type" value="Genomic_DNA"/>
</dbReference>